<dbReference type="EMBL" id="CP041186">
    <property type="protein sequence ID" value="QDG49238.1"/>
    <property type="molecule type" value="Genomic_DNA"/>
</dbReference>
<sequence>MTSIDDSCSTIAENHCANCYSCAATVDGVTGAELCDVPSADGASENGCVDFLTEQCEREARTMQDPFGDLDQCEAALDDETCDGLVEREALDRPSAPERCERFL</sequence>
<accession>A0A4Y6PLS7</accession>
<name>A0A4Y6PLS7_PERCE</name>
<organism evidence="1 2">
    <name type="scientific">Persicimonas caeni</name>
    <dbReference type="NCBI Taxonomy" id="2292766"/>
    <lineage>
        <taxon>Bacteria</taxon>
        <taxon>Deltaproteobacteria</taxon>
        <taxon>Bradymonadales</taxon>
        <taxon>Bradymonadaceae</taxon>
        <taxon>Persicimonas</taxon>
    </lineage>
</organism>
<evidence type="ECO:0000313" key="2">
    <source>
        <dbReference type="Proteomes" id="UP000315995"/>
    </source>
</evidence>
<gene>
    <name evidence="1" type="ORF">FIV42_00320</name>
</gene>
<keyword evidence="2" id="KW-1185">Reference proteome</keyword>
<reference evidence="1 2" key="1">
    <citation type="submission" date="2019-06" db="EMBL/GenBank/DDBJ databases">
        <title>Persicimonas caeni gen. nov., sp. nov., a predatory bacterium isolated from solar saltern.</title>
        <authorList>
            <person name="Wang S."/>
        </authorList>
    </citation>
    <scope>NUCLEOTIDE SEQUENCE [LARGE SCALE GENOMIC DNA]</scope>
    <source>
        <strain evidence="1 2">YN101</strain>
    </source>
</reference>
<evidence type="ECO:0000313" key="1">
    <source>
        <dbReference type="EMBL" id="QDG49238.1"/>
    </source>
</evidence>
<accession>A0A5B8Y406</accession>
<dbReference type="Proteomes" id="UP000315995">
    <property type="component" value="Chromosome"/>
</dbReference>
<protein>
    <submittedName>
        <fullName evidence="1">Uncharacterized protein</fullName>
    </submittedName>
</protein>
<proteinExistence type="predicted"/>
<dbReference type="OrthoDB" id="9938986at2"/>
<dbReference type="AlphaFoldDB" id="A0A4Y6PLS7"/>
<dbReference type="RefSeq" id="WP_141195737.1">
    <property type="nucleotide sequence ID" value="NZ_CP041186.1"/>
</dbReference>